<reference evidence="1 2" key="1">
    <citation type="submission" date="2021-06" db="EMBL/GenBank/DDBJ databases">
        <title>Bacillus sp. RD4P76, an endophyte from a halophyte.</title>
        <authorList>
            <person name="Sun J.-Q."/>
        </authorList>
    </citation>
    <scope>NUCLEOTIDE SEQUENCE [LARGE SCALE GENOMIC DNA]</scope>
    <source>
        <strain evidence="1 2">JCM 17098</strain>
    </source>
</reference>
<comment type="caution">
    <text evidence="1">The sequence shown here is derived from an EMBL/GenBank/DDBJ whole genome shotgun (WGS) entry which is preliminary data.</text>
</comment>
<protein>
    <submittedName>
        <fullName evidence="1">Uncharacterized protein</fullName>
    </submittedName>
</protein>
<dbReference type="EMBL" id="JAHQCR010000050">
    <property type="protein sequence ID" value="MBU9722208.1"/>
    <property type="molecule type" value="Genomic_DNA"/>
</dbReference>
<name>A0ABS6JUM8_9BACI</name>
<accession>A0ABS6JUM8</accession>
<proteinExistence type="predicted"/>
<gene>
    <name evidence="1" type="ORF">KS407_12250</name>
</gene>
<keyword evidence="2" id="KW-1185">Reference proteome</keyword>
<organism evidence="1 2">
    <name type="scientific">Evansella alkalicola</name>
    <dbReference type="NCBI Taxonomy" id="745819"/>
    <lineage>
        <taxon>Bacteria</taxon>
        <taxon>Bacillati</taxon>
        <taxon>Bacillota</taxon>
        <taxon>Bacilli</taxon>
        <taxon>Bacillales</taxon>
        <taxon>Bacillaceae</taxon>
        <taxon>Evansella</taxon>
    </lineage>
</organism>
<sequence>MIPVKLLVFLTGLSLLAFIRLRFKENYTEPYAFNKFMDPNHHVEGNKIETEVVQLDHKDNLVANKAGDSNDDLGGGE</sequence>
<dbReference type="Proteomes" id="UP000790580">
    <property type="component" value="Unassembled WGS sequence"/>
</dbReference>
<dbReference type="RefSeq" id="WP_140354994.1">
    <property type="nucleotide sequence ID" value="NZ_JAHQCR010000050.1"/>
</dbReference>
<evidence type="ECO:0000313" key="2">
    <source>
        <dbReference type="Proteomes" id="UP000790580"/>
    </source>
</evidence>
<evidence type="ECO:0000313" key="1">
    <source>
        <dbReference type="EMBL" id="MBU9722208.1"/>
    </source>
</evidence>